<evidence type="ECO:0000313" key="3">
    <source>
        <dbReference type="Proteomes" id="UP001528920"/>
    </source>
</evidence>
<protein>
    <recommendedName>
        <fullName evidence="4">Transglutaminase-like domain-containing protein</fullName>
    </recommendedName>
</protein>
<evidence type="ECO:0000313" key="2">
    <source>
        <dbReference type="EMBL" id="MDE5419132.1"/>
    </source>
</evidence>
<reference evidence="2 3" key="1">
    <citation type="submission" date="2022-01" db="EMBL/GenBank/DDBJ databases">
        <title>Labilibaculum sp. nov, a marine bacterium isolated from Antarctica.</title>
        <authorList>
            <person name="Dai W."/>
        </authorList>
    </citation>
    <scope>NUCLEOTIDE SEQUENCE [LARGE SCALE GENOMIC DNA]</scope>
    <source>
        <strain evidence="2 3">DW002</strain>
    </source>
</reference>
<accession>A0ABT5VUY6</accession>
<proteinExistence type="predicted"/>
<comment type="caution">
    <text evidence="2">The sequence shown here is derived from an EMBL/GenBank/DDBJ whole genome shotgun (WGS) entry which is preliminary data.</text>
</comment>
<evidence type="ECO:0008006" key="4">
    <source>
        <dbReference type="Google" id="ProtNLM"/>
    </source>
</evidence>
<keyword evidence="1" id="KW-0472">Membrane</keyword>
<feature type="transmembrane region" description="Helical" evidence="1">
    <location>
        <begin position="693"/>
        <end position="712"/>
    </location>
</feature>
<name>A0ABT5VUY6_9BACT</name>
<sequence>MKTVFKTTNNQGNVAFQTQGGEIVNQGVRGIKDGNKYDHLIKTNEVKFTSTFTEGTVEDTVSIMCEIIRNHHSQVSELANYLKKENKAKTLESIWDFVFNHIQYKRDLATVEQLSTPARIWLNRSTPNTPTDCDDHSIFVGSLLYCLGIPFSIRMAGYDGKAYSHVYIIAGSVCIDTVLHKFNCEAEYTSKKDRKMQIETLAGHDGGQVSGLAALDSLHQSGEDYALEMERIEQQEELNGLEGSELESEQIALKVLGGKQLEITLNEYHLAPEKYHALGFKKEYWEHMQKALDSIKRGDSLEGIIVRLTDGANWERSNLSPLNGYVTEQGETVGLLGTLEGFFKNIRKKLKRGVKKFGKWSAKNAKKALKAVTSVFKKVGKFLMRINPINIAIRAVLRSKISKNKKNLAIKMGYGLLSEAEAKQLGVSIAEWKEARRAYVKFAKKYKFLGGKESKLRKVLFTAWKKSAKKANLPVIENLHGLDSLDGRRRRRRKRRRRAAAAKKKALLSAKHRTIRPRSFKELKRLSKQRKAVKKPIAKAPRKMTAYEKERLDFLKLIHADIAREEGLGEPVTVSTAAVTAAVIAIIKPIMDILKKLGLGKMITKAKEKHIENLSKKITNELDPEAKAKLIQRKERAETNLAIFNKVTKTKPESKLPSPRNITSNAITPNAVIQPNGEQIQLQPMTATTQKQAGMNPILIGGLVLVAGGFILSQMKDKDKKTNK</sequence>
<keyword evidence="1" id="KW-1133">Transmembrane helix</keyword>
<gene>
    <name evidence="2" type="ORF">L3049_14120</name>
</gene>
<keyword evidence="3" id="KW-1185">Reference proteome</keyword>
<dbReference type="RefSeq" id="WP_275110461.1">
    <property type="nucleotide sequence ID" value="NZ_JAKJSC010000002.1"/>
</dbReference>
<dbReference type="Proteomes" id="UP001528920">
    <property type="component" value="Unassembled WGS sequence"/>
</dbReference>
<dbReference type="EMBL" id="JAKJSC010000002">
    <property type="protein sequence ID" value="MDE5419132.1"/>
    <property type="molecule type" value="Genomic_DNA"/>
</dbReference>
<organism evidence="2 3">
    <name type="scientific">Paralabilibaculum antarcticum</name>
    <dbReference type="NCBI Taxonomy" id="2912572"/>
    <lineage>
        <taxon>Bacteria</taxon>
        <taxon>Pseudomonadati</taxon>
        <taxon>Bacteroidota</taxon>
        <taxon>Bacteroidia</taxon>
        <taxon>Marinilabiliales</taxon>
        <taxon>Marinifilaceae</taxon>
        <taxon>Paralabilibaculum</taxon>
    </lineage>
</organism>
<evidence type="ECO:0000256" key="1">
    <source>
        <dbReference type="SAM" id="Phobius"/>
    </source>
</evidence>
<keyword evidence="1" id="KW-0812">Transmembrane</keyword>